<name>A0A672H6H9_SALFA</name>
<dbReference type="Proteomes" id="UP000472267">
    <property type="component" value="Chromosome 16"/>
</dbReference>
<feature type="transmembrane region" description="Helical" evidence="3">
    <location>
        <begin position="410"/>
        <end position="431"/>
    </location>
</feature>
<dbReference type="PROSITE" id="PS50878">
    <property type="entry name" value="RT_POL"/>
    <property type="match status" value="1"/>
</dbReference>
<dbReference type="EC" id="3.1.26.4" evidence="2"/>
<keyword evidence="3" id="KW-1133">Transmembrane helix</keyword>
<dbReference type="Pfam" id="PF00078">
    <property type="entry name" value="RVT_1"/>
    <property type="match status" value="1"/>
</dbReference>
<dbReference type="InterPro" id="IPR051320">
    <property type="entry name" value="Viral_Replic_Matur_Polypro"/>
</dbReference>
<evidence type="ECO:0000256" key="3">
    <source>
        <dbReference type="SAM" id="Phobius"/>
    </source>
</evidence>
<dbReference type="PANTHER" id="PTHR33064:SF37">
    <property type="entry name" value="RIBONUCLEASE H"/>
    <property type="match status" value="1"/>
</dbReference>
<dbReference type="InterPro" id="IPR000477">
    <property type="entry name" value="RT_dom"/>
</dbReference>
<comment type="similarity">
    <text evidence="1">Belongs to the beta type-B retroviral polymerase family. HERV class-II K(HML-2) pol subfamily.</text>
</comment>
<sequence>MVHDLRLINKVTSSPLSAVPNPIAALGQVSKSHTKFSVIDLSNAFFCIPLAEHLKPIFAFTFRGNTYQYTRLPQGFLLSPGIFNQILKTLLEPLVLPEGVVLVQYVDDLLIAAPNDSLCLQTTKLVLEHLAQLGFKVSRSKLQCSRSSVSFLGRLITAEGSLPSAPHMQSILSHTRPVTVKDMLSFLGLLGFSRQFIPLRFCNRVLSPCFKLANGSYNMSQAGYNATCVSLYQGPDFLGTLAQSDFYWLCGHTVFVNLPVNWEGRCALVTLSENSYIVTLSLFPWLGVGKVMLRMETMDYRMSLYVNSTASAVSGLTEEVNALRLMELQDRMVLDLITAPQGGVCAIVGDSCCTFIPDNAGDEGMVTQAVQNLTALATAWSTDFRHNDPAWDLFSWFTSGAWWQILMKCLMPVVATLLIFCVFMGCILPCLRSMVVRMISGQVKYTMLQKAGPSTDDPE</sequence>
<dbReference type="Gene3D" id="3.30.70.270">
    <property type="match status" value="1"/>
</dbReference>
<dbReference type="Ensembl" id="ENSSFAT00005025663.1">
    <property type="protein sequence ID" value="ENSSFAP00005024660.1"/>
    <property type="gene ID" value="ENSSFAG00005012698.1"/>
</dbReference>
<protein>
    <recommendedName>
        <fullName evidence="2">ribonuclease H</fullName>
        <ecNumber evidence="2">3.1.26.4</ecNumber>
    </recommendedName>
</protein>
<evidence type="ECO:0000259" key="4">
    <source>
        <dbReference type="PROSITE" id="PS50878"/>
    </source>
</evidence>
<dbReference type="Pfam" id="PF00429">
    <property type="entry name" value="TLV_coat"/>
    <property type="match status" value="1"/>
</dbReference>
<dbReference type="InterPro" id="IPR018154">
    <property type="entry name" value="TLV/ENV_coat_polyprotein"/>
</dbReference>
<feature type="domain" description="Reverse transcriptase" evidence="4">
    <location>
        <begin position="1"/>
        <end position="156"/>
    </location>
</feature>
<organism evidence="5 6">
    <name type="scientific">Salarias fasciatus</name>
    <name type="common">Jewelled blenny</name>
    <name type="synonym">Blennius fasciatus</name>
    <dbReference type="NCBI Taxonomy" id="181472"/>
    <lineage>
        <taxon>Eukaryota</taxon>
        <taxon>Metazoa</taxon>
        <taxon>Chordata</taxon>
        <taxon>Craniata</taxon>
        <taxon>Vertebrata</taxon>
        <taxon>Euteleostomi</taxon>
        <taxon>Actinopterygii</taxon>
        <taxon>Neopterygii</taxon>
        <taxon>Teleostei</taxon>
        <taxon>Neoteleostei</taxon>
        <taxon>Acanthomorphata</taxon>
        <taxon>Ovalentaria</taxon>
        <taxon>Blenniimorphae</taxon>
        <taxon>Blenniiformes</taxon>
        <taxon>Blennioidei</taxon>
        <taxon>Blenniidae</taxon>
        <taxon>Salariinae</taxon>
        <taxon>Salarias</taxon>
    </lineage>
</organism>
<dbReference type="InParanoid" id="A0A672H6H9"/>
<keyword evidence="3" id="KW-0812">Transmembrane</keyword>
<reference evidence="5" key="2">
    <citation type="submission" date="2025-08" db="UniProtKB">
        <authorList>
            <consortium name="Ensembl"/>
        </authorList>
    </citation>
    <scope>IDENTIFICATION</scope>
</reference>
<dbReference type="PANTHER" id="PTHR33064">
    <property type="entry name" value="POL PROTEIN"/>
    <property type="match status" value="1"/>
</dbReference>
<evidence type="ECO:0000256" key="1">
    <source>
        <dbReference type="ARBA" id="ARBA00010879"/>
    </source>
</evidence>
<dbReference type="InterPro" id="IPR043502">
    <property type="entry name" value="DNA/RNA_pol_sf"/>
</dbReference>
<proteinExistence type="inferred from homology"/>
<keyword evidence="3" id="KW-0472">Membrane</keyword>
<dbReference type="OMA" id="YSTHHYP"/>
<dbReference type="AlphaFoldDB" id="A0A672H6H9"/>
<dbReference type="InterPro" id="IPR043128">
    <property type="entry name" value="Rev_trsase/Diguanyl_cyclase"/>
</dbReference>
<reference evidence="5" key="3">
    <citation type="submission" date="2025-09" db="UniProtKB">
        <authorList>
            <consortium name="Ensembl"/>
        </authorList>
    </citation>
    <scope>IDENTIFICATION</scope>
</reference>
<evidence type="ECO:0000256" key="2">
    <source>
        <dbReference type="ARBA" id="ARBA00012180"/>
    </source>
</evidence>
<dbReference type="SUPFAM" id="SSF58069">
    <property type="entry name" value="Virus ectodomain"/>
    <property type="match status" value="1"/>
</dbReference>
<evidence type="ECO:0000313" key="5">
    <source>
        <dbReference type="Ensembl" id="ENSSFAP00005024660.1"/>
    </source>
</evidence>
<accession>A0A672H6H9</accession>
<dbReference type="Gene3D" id="1.10.287.210">
    <property type="match status" value="1"/>
</dbReference>
<dbReference type="Gene3D" id="3.10.10.10">
    <property type="entry name" value="HIV Type 1 Reverse Transcriptase, subunit A, domain 1"/>
    <property type="match status" value="1"/>
</dbReference>
<dbReference type="SUPFAM" id="SSF56672">
    <property type="entry name" value="DNA/RNA polymerases"/>
    <property type="match status" value="1"/>
</dbReference>
<reference evidence="5" key="1">
    <citation type="submission" date="2019-06" db="EMBL/GenBank/DDBJ databases">
        <authorList>
            <consortium name="Wellcome Sanger Institute Data Sharing"/>
        </authorList>
    </citation>
    <scope>NUCLEOTIDE SEQUENCE [LARGE SCALE GENOMIC DNA]</scope>
</reference>
<dbReference type="GO" id="GO:0004523">
    <property type="term" value="F:RNA-DNA hybrid ribonuclease activity"/>
    <property type="evidence" value="ECO:0007669"/>
    <property type="project" value="UniProtKB-EC"/>
</dbReference>
<evidence type="ECO:0000313" key="6">
    <source>
        <dbReference type="Proteomes" id="UP000472267"/>
    </source>
</evidence>
<keyword evidence="6" id="KW-1185">Reference proteome</keyword>